<comment type="similarity">
    <text evidence="1">Belongs to the arsA ATPase family.</text>
</comment>
<dbReference type="InterPro" id="IPR016300">
    <property type="entry name" value="ATPase_ArsA/GET3"/>
</dbReference>
<evidence type="ECO:0000256" key="1">
    <source>
        <dbReference type="ARBA" id="ARBA00011040"/>
    </source>
</evidence>
<evidence type="ECO:0000313" key="4">
    <source>
        <dbReference type="Proteomes" id="UP000005451"/>
    </source>
</evidence>
<dbReference type="STRING" id="561177.ANHYDRO_01336"/>
<sequence length="580" mass="65326">MEKFSPDKIKLGKYIFFTGKGGVGKTSTACATAVNLCDKGSKVLLVSTDPASNLQDIFVEKLNNKITKIEEVEGLFVANLDPIKAADEYKKSVVSPYIGKLPDSVINKMEEELSGSCTVEIAAFNEFAKYITDKETKEKYDYIVFDTAPTGHTLRMLQLPQAWDNFIEENTQGTSCLGQLSGLESQKGMYKKAVETLSDNDKTSLILVTRPEDGPLKEADRASKELKDIGIKNQILLVNGLLTIYDDQISKAYYEKQKESLEKMPENLKKLQKYLIALRGYNITGISNLRALFDQDSYTENNLEDEIKIDKKLKDIIDDLYKNDKKVIFTMGKGGVGKTTVAAAIALGLSKKGKKVHLTTTDPADHLKYTIKENENLSISHIDEKLELEKYRKEVLQKAKETMSDDDLSYIEEDLRSPCTQEIAVFRAFADLVEKSEEEIVVIDTAPTGHTLLLLESTQSYNQEIMRSNGDIPEATKKLLPRLKNEKETEVIIVTLAEPTPVYEALRLEEDLKRAGIFNKWWLINSSLYASNTSNKILKSKANEEVKWINYLDEHTNKNLALIAWNPKKLSGEILEDIID</sequence>
<dbReference type="eggNOG" id="COG0003">
    <property type="taxonomic scope" value="Bacteria"/>
</dbReference>
<dbReference type="PANTHER" id="PTHR10803:SF3">
    <property type="entry name" value="ATPASE GET3"/>
    <property type="match status" value="1"/>
</dbReference>
<dbReference type="Gene3D" id="3.40.50.300">
    <property type="entry name" value="P-loop containing nucleotide triphosphate hydrolases"/>
    <property type="match status" value="2"/>
</dbReference>
<dbReference type="Pfam" id="PF02374">
    <property type="entry name" value="ArsA_ATPase"/>
    <property type="match status" value="2"/>
</dbReference>
<dbReference type="GO" id="GO:0005524">
    <property type="term" value="F:ATP binding"/>
    <property type="evidence" value="ECO:0007669"/>
    <property type="project" value="InterPro"/>
</dbReference>
<dbReference type="InterPro" id="IPR025723">
    <property type="entry name" value="ArsA/GET3_ATPase-like"/>
</dbReference>
<proteinExistence type="inferred from homology"/>
<feature type="domain" description="AAA+ ATPase" evidence="2">
    <location>
        <begin position="11"/>
        <end position="241"/>
    </location>
</feature>
<evidence type="ECO:0000313" key="3">
    <source>
        <dbReference type="EMBL" id="EEB35825.1"/>
    </source>
</evidence>
<reference evidence="3 4" key="2">
    <citation type="submission" date="2008-10" db="EMBL/GenBank/DDBJ databases">
        <title>Draft genome sequence of Anaerococcus hydrogenalis (DSM 7454).</title>
        <authorList>
            <person name="Sudarsanam P."/>
            <person name="Ley R."/>
            <person name="Guruge J."/>
            <person name="Turnbaugh P.J."/>
            <person name="Mahowald M."/>
            <person name="Liep D."/>
            <person name="Gordon J."/>
        </authorList>
    </citation>
    <scope>NUCLEOTIDE SEQUENCE [LARGE SCALE GENOMIC DNA]</scope>
    <source>
        <strain evidence="3 4">DSM 7454</strain>
    </source>
</reference>
<gene>
    <name evidence="3" type="ORF">ANHYDRO_01336</name>
</gene>
<organism evidence="3 4">
    <name type="scientific">Anaerococcus hydrogenalis DSM 7454</name>
    <dbReference type="NCBI Taxonomy" id="561177"/>
    <lineage>
        <taxon>Bacteria</taxon>
        <taxon>Bacillati</taxon>
        <taxon>Bacillota</taxon>
        <taxon>Tissierellia</taxon>
        <taxon>Tissierellales</taxon>
        <taxon>Peptoniphilaceae</taxon>
        <taxon>Anaerococcus</taxon>
    </lineage>
</organism>
<reference evidence="3 4" key="1">
    <citation type="submission" date="2008-09" db="EMBL/GenBank/DDBJ databases">
        <authorList>
            <person name="Fulton L."/>
            <person name="Clifton S."/>
            <person name="Fulton B."/>
            <person name="Xu J."/>
            <person name="Minx P."/>
            <person name="Pepin K.H."/>
            <person name="Johnson M."/>
            <person name="Thiruvilangam P."/>
            <person name="Bhonagiri V."/>
            <person name="Nash W.E."/>
            <person name="Mardis E.R."/>
            <person name="Wilson R.K."/>
        </authorList>
    </citation>
    <scope>NUCLEOTIDE SEQUENCE [LARGE SCALE GENOMIC DNA]</scope>
    <source>
        <strain evidence="3 4">DSM 7454</strain>
    </source>
</reference>
<dbReference type="InterPro" id="IPR027541">
    <property type="entry name" value="Ars_ATPase"/>
</dbReference>
<dbReference type="SMART" id="SM00382">
    <property type="entry name" value="AAA"/>
    <property type="match status" value="2"/>
</dbReference>
<dbReference type="GO" id="GO:0015446">
    <property type="term" value="F:ATPase-coupled arsenite transmembrane transporter activity"/>
    <property type="evidence" value="ECO:0007669"/>
    <property type="project" value="InterPro"/>
</dbReference>
<dbReference type="SUPFAM" id="SSF52540">
    <property type="entry name" value="P-loop containing nucleoside triphosphate hydrolases"/>
    <property type="match status" value="2"/>
</dbReference>
<name>B6W9R1_9FIRM</name>
<dbReference type="RefSeq" id="WP_004814460.1">
    <property type="nucleotide sequence ID" value="NZ_ABXA01000035.1"/>
</dbReference>
<dbReference type="PIRSF" id="PIRSF001327">
    <property type="entry name" value="Arsenical_pump-driving_ATPase"/>
    <property type="match status" value="1"/>
</dbReference>
<dbReference type="InterPro" id="IPR027417">
    <property type="entry name" value="P-loop_NTPase"/>
</dbReference>
<dbReference type="AlphaFoldDB" id="B6W9R1"/>
<dbReference type="GO" id="GO:0016887">
    <property type="term" value="F:ATP hydrolysis activity"/>
    <property type="evidence" value="ECO:0007669"/>
    <property type="project" value="InterPro"/>
</dbReference>
<dbReference type="PANTHER" id="PTHR10803">
    <property type="entry name" value="ARSENICAL PUMP-DRIVING ATPASE ARSENITE-TRANSLOCATING ATPASE"/>
    <property type="match status" value="1"/>
</dbReference>
<dbReference type="EC" id="3.6.1.-" evidence="3"/>
<evidence type="ECO:0000259" key="2">
    <source>
        <dbReference type="SMART" id="SM00382"/>
    </source>
</evidence>
<accession>B6W9R1</accession>
<feature type="domain" description="AAA+ ATPase" evidence="2">
    <location>
        <begin position="324"/>
        <end position="516"/>
    </location>
</feature>
<comment type="caution">
    <text evidence="3">The sequence shown here is derived from an EMBL/GenBank/DDBJ whole genome shotgun (WGS) entry which is preliminary data.</text>
</comment>
<dbReference type="Proteomes" id="UP000005451">
    <property type="component" value="Unassembled WGS sequence"/>
</dbReference>
<dbReference type="NCBIfam" id="TIGR04291">
    <property type="entry name" value="arsen_driv_ArsA"/>
    <property type="match status" value="1"/>
</dbReference>
<dbReference type="CDD" id="cd02035">
    <property type="entry name" value="ArsA"/>
    <property type="match status" value="2"/>
</dbReference>
<dbReference type="InterPro" id="IPR003593">
    <property type="entry name" value="AAA+_ATPase"/>
</dbReference>
<dbReference type="EMBL" id="ABXA01000035">
    <property type="protein sequence ID" value="EEB35825.1"/>
    <property type="molecule type" value="Genomic_DNA"/>
</dbReference>
<dbReference type="NCBIfam" id="TIGR00345">
    <property type="entry name" value="GET3_arsA_TRC40"/>
    <property type="match status" value="1"/>
</dbReference>
<keyword evidence="3" id="KW-0378">Hydrolase</keyword>
<protein>
    <submittedName>
        <fullName evidence="3">Arsenite-activated ATPase (ArsA)</fullName>
        <ecNumber evidence="3">3.6.1.-</ecNumber>
    </submittedName>
</protein>